<evidence type="ECO:0000256" key="1">
    <source>
        <dbReference type="SAM" id="MobiDB-lite"/>
    </source>
</evidence>
<accession>A0A194VK52</accession>
<dbReference type="AlphaFoldDB" id="A0A194VK52"/>
<sequence>MSPSRRPPPPAPFHYSQISGTDNSETEGGHVFSRAGDDIVNLLIFQVCPSSFTPVIMSVNKSVRAERCNVRIYTHSLQVATIYQRDGFLRVKDVVYELELCLVFDKPNDDAILWQPALLSKDGNIIILDQQDITFGMMSGGKVGTDALLLAKWMVFPISDNQDIADPTDDDSLVYAWKATWSPNANGIMLDSTLYSCFNQRLWSIHPETRKFRAFIDIPYLNKFHGKTVTLSREIDDNPLRYHYDICIFENTVSPNVPAPLKLTDVPSYQATAHPPSPPPSKPGSEERTLWPFSKDTSKVPGTAQQLIEDISDNDGYSRGRSRKRRRCTSSEDGGDLVIKWQRLE</sequence>
<dbReference type="EMBL" id="KN796126">
    <property type="protein sequence ID" value="KUI64255.1"/>
    <property type="molecule type" value="Genomic_DNA"/>
</dbReference>
<feature type="region of interest" description="Disordered" evidence="1">
    <location>
        <begin position="1"/>
        <end position="26"/>
    </location>
</feature>
<evidence type="ECO:0000313" key="3">
    <source>
        <dbReference type="Proteomes" id="UP000078559"/>
    </source>
</evidence>
<keyword evidence="3" id="KW-1185">Reference proteome</keyword>
<name>A0A194VK52_CYTMA</name>
<reference evidence="2" key="1">
    <citation type="submission" date="2014-12" db="EMBL/GenBank/DDBJ databases">
        <title>Genome Sequence of Valsa Canker Pathogens Uncovers a Specific Adaption of Colonization on Woody Bark.</title>
        <authorList>
            <person name="Yin Z."/>
            <person name="Liu H."/>
            <person name="Gao X."/>
            <person name="Li Z."/>
            <person name="Song N."/>
            <person name="Ke X."/>
            <person name="Dai Q."/>
            <person name="Wu Y."/>
            <person name="Sun Y."/>
            <person name="Xu J.-R."/>
            <person name="Kang Z.K."/>
            <person name="Wang L."/>
            <person name="Huang L."/>
        </authorList>
    </citation>
    <scope>NUCLEOTIDE SEQUENCE [LARGE SCALE GENOMIC DNA]</scope>
    <source>
        <strain evidence="2">03-8</strain>
    </source>
</reference>
<dbReference type="Proteomes" id="UP000078559">
    <property type="component" value="Unassembled WGS sequence"/>
</dbReference>
<evidence type="ECO:0000313" key="2">
    <source>
        <dbReference type="EMBL" id="KUI64255.1"/>
    </source>
</evidence>
<feature type="region of interest" description="Disordered" evidence="1">
    <location>
        <begin position="268"/>
        <end position="333"/>
    </location>
</feature>
<gene>
    <name evidence="2" type="ORF">VM1G_11080</name>
</gene>
<proteinExistence type="predicted"/>
<feature type="compositionally biased region" description="Pro residues" evidence="1">
    <location>
        <begin position="1"/>
        <end position="12"/>
    </location>
</feature>
<protein>
    <submittedName>
        <fullName evidence="2">Uncharacterized protein</fullName>
    </submittedName>
</protein>
<organism evidence="2 3">
    <name type="scientific">Cytospora mali</name>
    <name type="common">Apple Valsa canker fungus</name>
    <name type="synonym">Valsa mali</name>
    <dbReference type="NCBI Taxonomy" id="578113"/>
    <lineage>
        <taxon>Eukaryota</taxon>
        <taxon>Fungi</taxon>
        <taxon>Dikarya</taxon>
        <taxon>Ascomycota</taxon>
        <taxon>Pezizomycotina</taxon>
        <taxon>Sordariomycetes</taxon>
        <taxon>Sordariomycetidae</taxon>
        <taxon>Diaporthales</taxon>
        <taxon>Cytosporaceae</taxon>
        <taxon>Cytospora</taxon>
    </lineage>
</organism>